<evidence type="ECO:0000256" key="9">
    <source>
        <dbReference type="SAM" id="SignalP"/>
    </source>
</evidence>
<keyword evidence="5 8" id="KW-1133">Transmembrane helix</keyword>
<feature type="transmembrane region" description="Helical" evidence="8">
    <location>
        <begin position="240"/>
        <end position="261"/>
    </location>
</feature>
<name>A0A7J8FSN5_MOLMO</name>
<organism evidence="10 11">
    <name type="scientific">Molossus molossus</name>
    <name type="common">Pallas' mastiff bat</name>
    <name type="synonym">Vespertilio molossus</name>
    <dbReference type="NCBI Taxonomy" id="27622"/>
    <lineage>
        <taxon>Eukaryota</taxon>
        <taxon>Metazoa</taxon>
        <taxon>Chordata</taxon>
        <taxon>Craniata</taxon>
        <taxon>Vertebrata</taxon>
        <taxon>Euteleostomi</taxon>
        <taxon>Mammalia</taxon>
        <taxon>Eutheria</taxon>
        <taxon>Laurasiatheria</taxon>
        <taxon>Chiroptera</taxon>
        <taxon>Yangochiroptera</taxon>
        <taxon>Molossidae</taxon>
        <taxon>Molossus</taxon>
    </lineage>
</organism>
<dbReference type="PANTHER" id="PTHR13598:SF3">
    <property type="entry name" value="NUCLEAR ENVELOPE INTEGRAL MEMBRANE PROTEIN 2"/>
    <property type="match status" value="1"/>
</dbReference>
<gene>
    <name evidence="10" type="ORF">HJG59_012990</name>
</gene>
<feature type="transmembrane region" description="Helical" evidence="8">
    <location>
        <begin position="153"/>
        <end position="170"/>
    </location>
</feature>
<dbReference type="Pfam" id="PF10225">
    <property type="entry name" value="NEMP"/>
    <property type="match status" value="1"/>
</dbReference>
<dbReference type="GO" id="GO:0005637">
    <property type="term" value="C:nuclear inner membrane"/>
    <property type="evidence" value="ECO:0007669"/>
    <property type="project" value="UniProtKB-SubCell"/>
</dbReference>
<evidence type="ECO:0000313" key="11">
    <source>
        <dbReference type="Proteomes" id="UP000550707"/>
    </source>
</evidence>
<dbReference type="InterPro" id="IPR019358">
    <property type="entry name" value="NEMP_fam"/>
</dbReference>
<feature type="transmembrane region" description="Helical" evidence="8">
    <location>
        <begin position="281"/>
        <end position="302"/>
    </location>
</feature>
<comment type="similarity">
    <text evidence="2">Belongs to the NEMP family.</text>
</comment>
<evidence type="ECO:0000256" key="4">
    <source>
        <dbReference type="ARBA" id="ARBA00022729"/>
    </source>
</evidence>
<evidence type="ECO:0000256" key="7">
    <source>
        <dbReference type="ARBA" id="ARBA00023242"/>
    </source>
</evidence>
<evidence type="ECO:0000256" key="5">
    <source>
        <dbReference type="ARBA" id="ARBA00022989"/>
    </source>
</evidence>
<evidence type="ECO:0000256" key="2">
    <source>
        <dbReference type="ARBA" id="ARBA00005748"/>
    </source>
</evidence>
<accession>A0A7J8FSN5</accession>
<keyword evidence="11" id="KW-1185">Reference proteome</keyword>
<comment type="subcellular location">
    <subcellularLocation>
        <location evidence="1">Nucleus inner membrane</location>
        <topology evidence="1">Multi-pass membrane protein</topology>
        <orientation evidence="1">Nucleoplasmic side</orientation>
    </subcellularLocation>
</comment>
<dbReference type="InParanoid" id="A0A7J8FSN5"/>
<dbReference type="AlphaFoldDB" id="A0A7J8FSN5"/>
<proteinExistence type="inferred from homology"/>
<dbReference type="Proteomes" id="UP000550707">
    <property type="component" value="Unassembled WGS sequence"/>
</dbReference>
<evidence type="ECO:0000313" key="10">
    <source>
        <dbReference type="EMBL" id="KAF6450747.1"/>
    </source>
</evidence>
<keyword evidence="4 9" id="KW-0732">Signal</keyword>
<feature type="transmembrane region" description="Helical" evidence="8">
    <location>
        <begin position="209"/>
        <end position="228"/>
    </location>
</feature>
<evidence type="ECO:0000256" key="3">
    <source>
        <dbReference type="ARBA" id="ARBA00022692"/>
    </source>
</evidence>
<comment type="caution">
    <text evidence="10">The sequence shown here is derived from an EMBL/GenBank/DDBJ whole genome shotgun (WGS) entry which is preliminary data.</text>
</comment>
<keyword evidence="3 8" id="KW-0812">Transmembrane</keyword>
<sequence>MRPPPGPWWPLLWLLPSATLAVGAVHREEAVVAPLSAQRCRALKEMDLIKASGSGCYCYYQNSQIEWKYIWSTMQVKISSSGLLSIVYISERHHCQDPETILSIIKCVMHKFWTPHESHEITLSINPYGDTVCFSVEPVRNYTIHVDRNIVDFKLFLVFVAGIFLFFYAKTLSQSPIFFYSLGTALGILMTLVFLLLLVKRLIPEYSTFLALMVGCWFASVYVVCQLMENLKWLWYENTIYILGYVLIVGFYSFAVCYKHGPLVDERSIRLLTWTLQLLSLFLIYCGATVPQFTYAVMVLILSSRGLHYPARAFRYMRWKMKKWFTGKLAVKYLTEDEYREQADAETASALEELRQACRKPDFPSWLAVSRLQAPKKFADFVLGGSHLSPEEISLHEEQYGLGGAFLEEQLFTPRTT</sequence>
<feature type="chain" id="PRO_5029692914" evidence="9">
    <location>
        <begin position="22"/>
        <end position="417"/>
    </location>
</feature>
<keyword evidence="7" id="KW-0539">Nucleus</keyword>
<reference evidence="10 11" key="1">
    <citation type="journal article" date="2020" name="Nature">
        <title>Six reference-quality genomes reveal evolution of bat adaptations.</title>
        <authorList>
            <person name="Jebb D."/>
            <person name="Huang Z."/>
            <person name="Pippel M."/>
            <person name="Hughes G.M."/>
            <person name="Lavrichenko K."/>
            <person name="Devanna P."/>
            <person name="Winkler S."/>
            <person name="Jermiin L.S."/>
            <person name="Skirmuntt E.C."/>
            <person name="Katzourakis A."/>
            <person name="Burkitt-Gray L."/>
            <person name="Ray D.A."/>
            <person name="Sullivan K.A.M."/>
            <person name="Roscito J.G."/>
            <person name="Kirilenko B.M."/>
            <person name="Davalos L.M."/>
            <person name="Corthals A.P."/>
            <person name="Power M.L."/>
            <person name="Jones G."/>
            <person name="Ransome R.D."/>
            <person name="Dechmann D.K.N."/>
            <person name="Locatelli A.G."/>
            <person name="Puechmaille S.J."/>
            <person name="Fedrigo O."/>
            <person name="Jarvis E.D."/>
            <person name="Hiller M."/>
            <person name="Vernes S.C."/>
            <person name="Myers E.W."/>
            <person name="Teeling E.C."/>
        </authorList>
    </citation>
    <scope>NUCLEOTIDE SEQUENCE [LARGE SCALE GENOMIC DNA]</scope>
    <source>
        <strain evidence="10">MMolMol1</strain>
        <tissue evidence="10">Muscle</tissue>
    </source>
</reference>
<feature type="signal peptide" evidence="9">
    <location>
        <begin position="1"/>
        <end position="21"/>
    </location>
</feature>
<feature type="transmembrane region" description="Helical" evidence="8">
    <location>
        <begin position="177"/>
        <end position="197"/>
    </location>
</feature>
<dbReference type="FunCoup" id="A0A7J8FSN5">
    <property type="interactions" value="1546"/>
</dbReference>
<evidence type="ECO:0000256" key="8">
    <source>
        <dbReference type="SAM" id="Phobius"/>
    </source>
</evidence>
<keyword evidence="6 8" id="KW-0472">Membrane</keyword>
<evidence type="ECO:0000256" key="1">
    <source>
        <dbReference type="ARBA" id="ARBA00004575"/>
    </source>
</evidence>
<dbReference type="PANTHER" id="PTHR13598">
    <property type="entry name" value="AT07567P-RELATED"/>
    <property type="match status" value="1"/>
</dbReference>
<protein>
    <submittedName>
        <fullName evidence="10">Nuclear envelope integral membrane protein 2</fullName>
    </submittedName>
</protein>
<dbReference type="EMBL" id="JACASF010000011">
    <property type="protein sequence ID" value="KAF6450747.1"/>
    <property type="molecule type" value="Genomic_DNA"/>
</dbReference>
<evidence type="ECO:0000256" key="6">
    <source>
        <dbReference type="ARBA" id="ARBA00023136"/>
    </source>
</evidence>